<feature type="transmembrane region" description="Helical" evidence="1">
    <location>
        <begin position="634"/>
        <end position="654"/>
    </location>
</feature>
<dbReference type="EMBL" id="CADCWF010000218">
    <property type="protein sequence ID" value="CAA9567452.1"/>
    <property type="molecule type" value="Genomic_DNA"/>
</dbReference>
<gene>
    <name evidence="2" type="ORF">AVDCRST_MAG59-3166</name>
</gene>
<reference evidence="2" key="1">
    <citation type="submission" date="2020-02" db="EMBL/GenBank/DDBJ databases">
        <authorList>
            <person name="Meier V. D."/>
        </authorList>
    </citation>
    <scope>NUCLEOTIDE SEQUENCE</scope>
    <source>
        <strain evidence="2">AVDCRST_MAG59</strain>
    </source>
</reference>
<accession>A0A6J4V3Z3</accession>
<feature type="transmembrane region" description="Helical" evidence="1">
    <location>
        <begin position="575"/>
        <end position="596"/>
    </location>
</feature>
<evidence type="ECO:0000313" key="2">
    <source>
        <dbReference type="EMBL" id="CAA9567452.1"/>
    </source>
</evidence>
<dbReference type="AlphaFoldDB" id="A0A6J4V3Z3"/>
<dbReference type="Gene3D" id="1.25.40.10">
    <property type="entry name" value="Tetratricopeptide repeat domain"/>
    <property type="match status" value="1"/>
</dbReference>
<feature type="transmembrane region" description="Helical" evidence="1">
    <location>
        <begin position="502"/>
        <end position="520"/>
    </location>
</feature>
<sequence length="656" mass="67771">GPERAALLVTDRPLPPDADASAALRTAQTALRHAGRFGEAAELCRRALAASPGSGVDRVPALSCAGEAAYLAAFAETAARPCTGLPGCAGGAPPAAALQRAAADLDAAYEEAVRLVHGPPSPGQSIGTRVEILRLRALQGAQAAGHPERARRLARLAVANTDESPLTVVVGAAKLGELDLAAGDAAAAEQAYDLALAMLEEADDRVWTSGFPEFALLARTLEQRAHLNRGIARLRLSQAEPDTPPDCARHRPHCTGARDDFAAALAGDPRNPVALLNAAWAARLLGERGRAQDLLALAAETDPSLFPALNDLGVLAAEAGDRAAAERAFRDALATAPAYDLAAWNLGVLELGEGIGGILPAQGWLLRAVAGSPSFRGHDLSFKTDERIYQATFGPGATVGHGWSFGRSYSLAAAALGSVTLLAAVGATVGTVIQGRISEGLTDLGKERLRRGGDALGGVLRSRLGPERFSRRWWRAWAPWLVTVPVLVVVTAWPAWQGTPAIGVAAAAMALLAAALAIAAHEAGHAVAAAWVGGRLEPAQWGPGVALAVLLLPLRLSSGPYVGQRVLGLPAERAWWVYLSGPLGNLLLAATAYGLFLAQPAPLLRLLAEVQLAAIGYALLPFDPLDGGALGRRPGIVAAFGLFTAVVGVVFALGML</sequence>
<keyword evidence="1" id="KW-1133">Transmembrane helix</keyword>
<evidence type="ECO:0000256" key="1">
    <source>
        <dbReference type="SAM" id="Phobius"/>
    </source>
</evidence>
<feature type="transmembrane region" description="Helical" evidence="1">
    <location>
        <begin position="477"/>
        <end position="496"/>
    </location>
</feature>
<feature type="transmembrane region" description="Helical" evidence="1">
    <location>
        <begin position="603"/>
        <end position="622"/>
    </location>
</feature>
<dbReference type="InterPro" id="IPR011990">
    <property type="entry name" value="TPR-like_helical_dom_sf"/>
</dbReference>
<feature type="transmembrane region" description="Helical" evidence="1">
    <location>
        <begin position="411"/>
        <end position="433"/>
    </location>
</feature>
<feature type="non-terminal residue" evidence="2">
    <location>
        <position position="1"/>
    </location>
</feature>
<keyword evidence="1" id="KW-0812">Transmembrane</keyword>
<protein>
    <submittedName>
        <fullName evidence="2">Uncharacterized protein</fullName>
    </submittedName>
</protein>
<name>A0A6J4V3Z3_9BACT</name>
<keyword evidence="1" id="KW-0472">Membrane</keyword>
<feature type="transmembrane region" description="Helical" evidence="1">
    <location>
        <begin position="541"/>
        <end position="563"/>
    </location>
</feature>
<organism evidence="2">
    <name type="scientific">uncultured Thermomicrobiales bacterium</name>
    <dbReference type="NCBI Taxonomy" id="1645740"/>
    <lineage>
        <taxon>Bacteria</taxon>
        <taxon>Pseudomonadati</taxon>
        <taxon>Thermomicrobiota</taxon>
        <taxon>Thermomicrobia</taxon>
        <taxon>Thermomicrobiales</taxon>
        <taxon>environmental samples</taxon>
    </lineage>
</organism>
<proteinExistence type="predicted"/>
<dbReference type="SUPFAM" id="SSF48452">
    <property type="entry name" value="TPR-like"/>
    <property type="match status" value="1"/>
</dbReference>